<gene>
    <name evidence="1" type="ORF">SVUK_LOCUS20604</name>
</gene>
<dbReference type="AlphaFoldDB" id="A0A3P7JQG0"/>
<dbReference type="EMBL" id="UYYB01142788">
    <property type="protein sequence ID" value="VDM85606.1"/>
    <property type="molecule type" value="Genomic_DNA"/>
</dbReference>
<evidence type="ECO:0000313" key="2">
    <source>
        <dbReference type="Proteomes" id="UP000270094"/>
    </source>
</evidence>
<sequence>MVAAGTSAVQDELAQITSLKSKKGDFESAAKEAANIEKVTKVGFRNFCYV</sequence>
<reference evidence="1 2" key="1">
    <citation type="submission" date="2018-11" db="EMBL/GenBank/DDBJ databases">
        <authorList>
            <consortium name="Pathogen Informatics"/>
        </authorList>
    </citation>
    <scope>NUCLEOTIDE SEQUENCE [LARGE SCALE GENOMIC DNA]</scope>
</reference>
<keyword evidence="2" id="KW-1185">Reference proteome</keyword>
<name>A0A3P7JQG0_STRVU</name>
<dbReference type="Proteomes" id="UP000270094">
    <property type="component" value="Unassembled WGS sequence"/>
</dbReference>
<accession>A0A3P7JQG0</accession>
<evidence type="ECO:0000313" key="1">
    <source>
        <dbReference type="EMBL" id="VDM85606.1"/>
    </source>
</evidence>
<proteinExistence type="predicted"/>
<organism evidence="1 2">
    <name type="scientific">Strongylus vulgaris</name>
    <name type="common">Blood worm</name>
    <dbReference type="NCBI Taxonomy" id="40348"/>
    <lineage>
        <taxon>Eukaryota</taxon>
        <taxon>Metazoa</taxon>
        <taxon>Ecdysozoa</taxon>
        <taxon>Nematoda</taxon>
        <taxon>Chromadorea</taxon>
        <taxon>Rhabditida</taxon>
        <taxon>Rhabditina</taxon>
        <taxon>Rhabditomorpha</taxon>
        <taxon>Strongyloidea</taxon>
        <taxon>Strongylidae</taxon>
        <taxon>Strongylus</taxon>
    </lineage>
</organism>
<dbReference type="OrthoDB" id="1679758at2759"/>
<protein>
    <submittedName>
        <fullName evidence="1">Uncharacterized protein</fullName>
    </submittedName>
</protein>